<feature type="compositionally biased region" description="Basic and acidic residues" evidence="7">
    <location>
        <begin position="286"/>
        <end position="296"/>
    </location>
</feature>
<organism evidence="9 10">
    <name type="scientific">Scylla paramamosain</name>
    <name type="common">Mud crab</name>
    <dbReference type="NCBI Taxonomy" id="85552"/>
    <lineage>
        <taxon>Eukaryota</taxon>
        <taxon>Metazoa</taxon>
        <taxon>Ecdysozoa</taxon>
        <taxon>Arthropoda</taxon>
        <taxon>Crustacea</taxon>
        <taxon>Multicrustacea</taxon>
        <taxon>Malacostraca</taxon>
        <taxon>Eumalacostraca</taxon>
        <taxon>Eucarida</taxon>
        <taxon>Decapoda</taxon>
        <taxon>Pleocyemata</taxon>
        <taxon>Brachyura</taxon>
        <taxon>Eubrachyura</taxon>
        <taxon>Portunoidea</taxon>
        <taxon>Portunidae</taxon>
        <taxon>Portuninae</taxon>
        <taxon>Scylla</taxon>
    </lineage>
</organism>
<keyword evidence="10" id="KW-1185">Reference proteome</keyword>
<dbReference type="PANTHER" id="PTHR24393:SF34">
    <property type="entry name" value="PR_SET DOMAIN 13"/>
    <property type="match status" value="1"/>
</dbReference>
<evidence type="ECO:0000256" key="7">
    <source>
        <dbReference type="SAM" id="MobiDB-lite"/>
    </source>
</evidence>
<dbReference type="Proteomes" id="UP001487740">
    <property type="component" value="Unassembled WGS sequence"/>
</dbReference>
<feature type="domain" description="C2H2-type" evidence="8">
    <location>
        <begin position="662"/>
        <end position="684"/>
    </location>
</feature>
<sequence length="1359" mass="147965">METGKREGLTCTPDTQVHKPPSILAMKDDAAGPGSPEVDDVQEVEEPQTAATTLPPEVEIRVQLFDGQVIHITSSPLEEAGAGEGDDKKVCEGEMKRDSSSCMLNGEVVGTVSGGTMTLLTSNGKTYILPQHLTAAEGGSYLISGEVLNTEEVLQSTNVLHEEQMLTISPPPPQSAMDFTSSVASHPDALAIATSEVFNEDYVSVPLQTQGHLAEQSKTIRFKTVDAENPQEISNKIYAQSRPDSQRRNLLIPDASIITVNASNAASSDEWTERDSSFTSKRTVKKNSDRETASKEENGNVAALYCKAKEGKDGNDKVRQIQLDPVSYSVSSKLIGLLNNASSKEYAAIPRASPEEVRTNEVRVGETCGAKTTSEEKNERSTQSFNSDHVPESSAKLDVQKSRLRRSSRIRRVKRITDEVEESELIEEASTGKRRKGMKGEAPAALWECGSCDAMFRTKVGRNRHMKEGHAFTCYVCGWEGHSKTKYEIHISTVHCNQQARCLVCRKDFPGYEAYKQHMKEMHSTTIVTSTSTSTSSSIVTTTTTATTTATVSSAASISATVAIKMEVESEARLEGQIKKEDQSDVTEEKHDPINSDFREMNSRGDQSCPYCSKTFTRRSRFRRHLNYHLGNRTFMCKICTKCFVEKSGLDAHLLTHCPINKECSQCGKVFKTERTMTRHLRTHLNMTYTCDFCNKQFRHEESLRVHKSVHKEGGSGNVCNVCEKDCKTPHYLQLHMSTKHEAAKFMCQHYRKHMAMHHGDAYLKFKCNLCPRHFMTMSELRLHQVVHSTEKKHLCDVCGKAFKHEYTRDKHTKTVHREDREHMCPQCGTLFKAKAYLDQHLAHVHTTKERVVCKYCGNDFKTDANLRSHIKVVHKQRSPKYSCKTCHKMFLAPKDLLRHSKVHTGVKDYVCPRCHRCFSRKDNMIAHLRTHTTSHQAPDPILESEVVIGDAVVSQADHQATPAQEVPHILGLSSSDAPEIPSVSSSNIILSSVPTTSGNIALSEFNPANSIVLSGESSSQTTGLGTSPSSCVTTIKETPVTHHAASISSLPVSSMADITSMPPSSTGSIIFSTVPVSSFNTGSVSSSSSSTIVSRGSLSGSLAYSTSNSMSGSSTSSSSSNLSVTNPSASSSILNLSPSSSLGACTTHPNHQTYSFHPQLVVSSSNQVSNISSLLTASPVPSNVLSLPPSHSTSGPVFVSQNSPRTQVMCSTLQGEQMVLTAGPLTPISKVSIQDGNSPQYMQLDPLSASVCPTPSTSMNVTISPLSTSVSSGVRNPSGTLAGDMPLSADSTPHAQSVDIPDSVESNIILPTSSILQEAALILPEKSGLYTIVGGGRKVTPLETLTLHPVPPPSSHSD</sequence>
<feature type="domain" description="C2H2-type" evidence="8">
    <location>
        <begin position="823"/>
        <end position="851"/>
    </location>
</feature>
<keyword evidence="2" id="KW-0677">Repeat</keyword>
<evidence type="ECO:0000259" key="8">
    <source>
        <dbReference type="PROSITE" id="PS50157"/>
    </source>
</evidence>
<dbReference type="FunFam" id="3.30.160.60:FF:000100">
    <property type="entry name" value="Zinc finger 45-like"/>
    <property type="match status" value="1"/>
</dbReference>
<protein>
    <recommendedName>
        <fullName evidence="8">C2H2-type domain-containing protein</fullName>
    </recommendedName>
</protein>
<feature type="region of interest" description="Disordered" evidence="7">
    <location>
        <begin position="1"/>
        <end position="53"/>
    </location>
</feature>
<feature type="compositionally biased region" description="Acidic residues" evidence="7">
    <location>
        <begin position="37"/>
        <end position="46"/>
    </location>
</feature>
<keyword evidence="3 6" id="KW-0863">Zinc-finger</keyword>
<evidence type="ECO:0000313" key="10">
    <source>
        <dbReference type="Proteomes" id="UP001487740"/>
    </source>
</evidence>
<feature type="domain" description="C2H2-type" evidence="8">
    <location>
        <begin position="882"/>
        <end position="909"/>
    </location>
</feature>
<feature type="domain" description="C2H2-type" evidence="8">
    <location>
        <begin position="607"/>
        <end position="634"/>
    </location>
</feature>
<dbReference type="SMART" id="SM00355">
    <property type="entry name" value="ZnF_C2H2"/>
    <property type="match status" value="14"/>
</dbReference>
<dbReference type="PROSITE" id="PS00028">
    <property type="entry name" value="ZINC_FINGER_C2H2_1"/>
    <property type="match status" value="13"/>
</dbReference>
<dbReference type="GO" id="GO:0008270">
    <property type="term" value="F:zinc ion binding"/>
    <property type="evidence" value="ECO:0007669"/>
    <property type="project" value="UniProtKB-KW"/>
</dbReference>
<dbReference type="GO" id="GO:0001228">
    <property type="term" value="F:DNA-binding transcription activator activity, RNA polymerase II-specific"/>
    <property type="evidence" value="ECO:0007669"/>
    <property type="project" value="TreeGrafter"/>
</dbReference>
<evidence type="ECO:0000256" key="6">
    <source>
        <dbReference type="PROSITE-ProRule" id="PRU00042"/>
    </source>
</evidence>
<comment type="caution">
    <text evidence="9">The sequence shown here is derived from an EMBL/GenBank/DDBJ whole genome shotgun (WGS) entry which is preliminary data.</text>
</comment>
<feature type="region of interest" description="Disordered" evidence="7">
    <location>
        <begin position="367"/>
        <end position="401"/>
    </location>
</feature>
<keyword evidence="4" id="KW-0862">Zinc</keyword>
<feature type="domain" description="C2H2-type" evidence="8">
    <location>
        <begin position="689"/>
        <end position="711"/>
    </location>
</feature>
<evidence type="ECO:0000256" key="5">
    <source>
        <dbReference type="ARBA" id="ARBA00023242"/>
    </source>
</evidence>
<evidence type="ECO:0000256" key="4">
    <source>
        <dbReference type="ARBA" id="ARBA00022833"/>
    </source>
</evidence>
<evidence type="ECO:0000256" key="2">
    <source>
        <dbReference type="ARBA" id="ARBA00022737"/>
    </source>
</evidence>
<reference evidence="9 10" key="1">
    <citation type="submission" date="2023-03" db="EMBL/GenBank/DDBJ databases">
        <title>High-quality genome of Scylla paramamosain provides insights in environmental adaptation.</title>
        <authorList>
            <person name="Zhang L."/>
        </authorList>
    </citation>
    <scope>NUCLEOTIDE SEQUENCE [LARGE SCALE GENOMIC DNA]</scope>
    <source>
        <strain evidence="9">LZ_2023a</strain>
        <tissue evidence="9">Muscle</tissue>
    </source>
</reference>
<feature type="region of interest" description="Disordered" evidence="7">
    <location>
        <begin position="1105"/>
        <end position="1125"/>
    </location>
</feature>
<gene>
    <name evidence="9" type="ORF">O3P69_006287</name>
</gene>
<dbReference type="InterPro" id="IPR013087">
    <property type="entry name" value="Znf_C2H2_type"/>
</dbReference>
<evidence type="ECO:0000313" key="9">
    <source>
        <dbReference type="EMBL" id="KAK8393980.1"/>
    </source>
</evidence>
<feature type="region of interest" description="Disordered" evidence="7">
    <location>
        <begin position="574"/>
        <end position="599"/>
    </location>
</feature>
<proteinExistence type="predicted"/>
<feature type="region of interest" description="Disordered" evidence="7">
    <location>
        <begin position="264"/>
        <end position="296"/>
    </location>
</feature>
<dbReference type="SUPFAM" id="SSF57667">
    <property type="entry name" value="beta-beta-alpha zinc fingers"/>
    <property type="match status" value="5"/>
</dbReference>
<dbReference type="GO" id="GO:0005634">
    <property type="term" value="C:nucleus"/>
    <property type="evidence" value="ECO:0007669"/>
    <property type="project" value="TreeGrafter"/>
</dbReference>
<evidence type="ECO:0000256" key="1">
    <source>
        <dbReference type="ARBA" id="ARBA00022723"/>
    </source>
</evidence>
<feature type="domain" description="C2H2-type" evidence="8">
    <location>
        <begin position="766"/>
        <end position="793"/>
    </location>
</feature>
<dbReference type="EMBL" id="JARAKH010000019">
    <property type="protein sequence ID" value="KAK8393980.1"/>
    <property type="molecule type" value="Genomic_DNA"/>
</dbReference>
<feature type="domain" description="C2H2-type" evidence="8">
    <location>
        <begin position="794"/>
        <end position="822"/>
    </location>
</feature>
<dbReference type="InterPro" id="IPR036236">
    <property type="entry name" value="Znf_C2H2_sf"/>
</dbReference>
<name>A0AAW0U2Q5_SCYPA</name>
<keyword evidence="1" id="KW-0479">Metal-binding</keyword>
<feature type="domain" description="C2H2-type" evidence="8">
    <location>
        <begin position="910"/>
        <end position="937"/>
    </location>
</feature>
<dbReference type="PANTHER" id="PTHR24393">
    <property type="entry name" value="ZINC FINGER PROTEIN"/>
    <property type="match status" value="1"/>
</dbReference>
<evidence type="ECO:0000256" key="3">
    <source>
        <dbReference type="ARBA" id="ARBA00022771"/>
    </source>
</evidence>
<dbReference type="Gene3D" id="3.30.160.60">
    <property type="entry name" value="Classic Zinc Finger"/>
    <property type="match status" value="7"/>
</dbReference>
<accession>A0AAW0U2Q5</accession>
<dbReference type="GO" id="GO:0000978">
    <property type="term" value="F:RNA polymerase II cis-regulatory region sequence-specific DNA binding"/>
    <property type="evidence" value="ECO:0007669"/>
    <property type="project" value="TreeGrafter"/>
</dbReference>
<keyword evidence="5" id="KW-0539">Nucleus</keyword>
<dbReference type="PROSITE" id="PS50157">
    <property type="entry name" value="ZINC_FINGER_C2H2_2"/>
    <property type="match status" value="10"/>
</dbReference>
<dbReference type="Pfam" id="PF00096">
    <property type="entry name" value="zf-C2H2"/>
    <property type="match status" value="5"/>
</dbReference>
<feature type="domain" description="C2H2-type" evidence="8">
    <location>
        <begin position="635"/>
        <end position="657"/>
    </location>
</feature>
<feature type="domain" description="C2H2-type" evidence="8">
    <location>
        <begin position="852"/>
        <end position="880"/>
    </location>
</feature>